<comment type="caution">
    <text evidence="1">The sequence shown here is derived from an EMBL/GenBank/DDBJ whole genome shotgun (WGS) entry which is preliminary data.</text>
</comment>
<reference evidence="2" key="1">
    <citation type="journal article" date="2019" name="Int. J. Syst. Evol. Microbiol.">
        <title>The Global Catalogue of Microorganisms (GCM) 10K type strain sequencing project: providing services to taxonomists for standard genome sequencing and annotation.</title>
        <authorList>
            <consortium name="The Broad Institute Genomics Platform"/>
            <consortium name="The Broad Institute Genome Sequencing Center for Infectious Disease"/>
            <person name="Wu L."/>
            <person name="Ma J."/>
        </authorList>
    </citation>
    <scope>NUCLEOTIDE SEQUENCE [LARGE SCALE GENOMIC DNA]</scope>
    <source>
        <strain evidence="2">JCM 4855</strain>
    </source>
</reference>
<dbReference type="Proteomes" id="UP001596409">
    <property type="component" value="Unassembled WGS sequence"/>
</dbReference>
<dbReference type="RefSeq" id="WP_189873094.1">
    <property type="nucleotide sequence ID" value="NZ_BMWA01000011.1"/>
</dbReference>
<name>A0ABW2E7P3_9ACTN</name>
<evidence type="ECO:0000313" key="1">
    <source>
        <dbReference type="EMBL" id="MFC7015093.1"/>
    </source>
</evidence>
<evidence type="ECO:0000313" key="2">
    <source>
        <dbReference type="Proteomes" id="UP001596409"/>
    </source>
</evidence>
<keyword evidence="2" id="KW-1185">Reference proteome</keyword>
<gene>
    <name evidence="1" type="ORF">ACFQMH_25990</name>
</gene>
<accession>A0ABW2E7P3</accession>
<protein>
    <submittedName>
        <fullName evidence="1">Uncharacterized protein</fullName>
    </submittedName>
</protein>
<sequence length="530" mass="59032">MKFGGIPVTPEQELRGLISDWRKQVDQLPIWSTGEERLHALMSQALSVKASFARNRVDFPEFSWEMLLDFLISWHFKHPIGSEPCYEDDVSNAVKAAVEATRLESLDAALRAQAYRVRKTGGTKFRVSYKWDMGLEVADLYLERQAVPGNREEPTQKEVEWASKQSRGRLNAFIPPDDVISSAMERTRRAVQAWRAVHQDPPLSDDTDLGDGLTVGIMAEVLAALMAMAELGEMAHSSARLRGTTLQHSTEEAIVDWLARLCGSVPRELAIQAIHRLMAGPGKSMRTAILIPNHGLITVLPLVMFPRAIDAIVLRTAASDPARYGPIGKRQGERAKAWGRWLREIPGVKVTEGTKVRNLKGQAVGDLDVVAFDPVSRKGLILEIKWPIDALTLAETSKTDQTIVLASAQLGKVRSSLVAGDVQAKLPPDWPAFDEIDWAWGVGMPQQLTPRPMPEPDMFATSFRYVSNLNPVNSLIELITLLKNPIVPELNRHYQIRNVTIPLLGRYSVRVERLECQEIDWSPVVDAKSG</sequence>
<dbReference type="EMBL" id="JBHSYM010000059">
    <property type="protein sequence ID" value="MFC7015093.1"/>
    <property type="molecule type" value="Genomic_DNA"/>
</dbReference>
<proteinExistence type="predicted"/>
<organism evidence="1 2">
    <name type="scientific">Streptomyces viridiviolaceus</name>
    <dbReference type="NCBI Taxonomy" id="68282"/>
    <lineage>
        <taxon>Bacteria</taxon>
        <taxon>Bacillati</taxon>
        <taxon>Actinomycetota</taxon>
        <taxon>Actinomycetes</taxon>
        <taxon>Kitasatosporales</taxon>
        <taxon>Streptomycetaceae</taxon>
        <taxon>Streptomyces</taxon>
    </lineage>
</organism>